<evidence type="ECO:0000313" key="4">
    <source>
        <dbReference type="Proteomes" id="UP000199169"/>
    </source>
</evidence>
<evidence type="ECO:0000259" key="2">
    <source>
        <dbReference type="Pfam" id="PF02342"/>
    </source>
</evidence>
<protein>
    <submittedName>
        <fullName evidence="3">Stress protein</fullName>
    </submittedName>
</protein>
<dbReference type="AlphaFoldDB" id="A0A1A8XVW3"/>
<sequence>MTDFARGQKGRLADMGCQGAFPIVLKLAAQGMDVDIACFGLDANAQLSDDRYMVFFNQKSSPGGGVVLAIGDGQSTFTIDVSRLPDSIHKLVFAASIGGEGTMCKLGTSSMRLGSTTFSFSGADFQDEKAVIVGEVYKRDGQWRFGAVGQGFSGGLSALLRHFGGTEVEGTPAPPVVPEPKKVSLSKITLEKRGDRVSLAKASGQGFGRIRVNLNWNQASLPVAESKGFFNKLLGKEQPPRGIDLDLGCFFELSNGSPGGVQALGNSWGSFDRPPFIHLEGDDRSGASGDGENLFINGDRFDQIKRILIFTFIYDGAPNWAVTNGVVTIEVPGRAPVEVRLDNGTDASMCAIAMIENSGGNLQVTKLVEYFSQAGSVSTHKLVNDRFGFGLRFAAGSKD</sequence>
<organism evidence="3 4">
    <name type="scientific">Candidatus Accumulibacter aalborgensis</name>
    <dbReference type="NCBI Taxonomy" id="1860102"/>
    <lineage>
        <taxon>Bacteria</taxon>
        <taxon>Pseudomonadati</taxon>
        <taxon>Pseudomonadota</taxon>
        <taxon>Betaproteobacteria</taxon>
        <taxon>Candidatus Accumulibacter</taxon>
    </lineage>
</organism>
<dbReference type="PANTHER" id="PTHR32097">
    <property type="entry name" value="CAMP-BINDING PROTEIN 1-RELATED"/>
    <property type="match status" value="1"/>
</dbReference>
<dbReference type="CDD" id="cd06974">
    <property type="entry name" value="TerD_like"/>
    <property type="match status" value="2"/>
</dbReference>
<dbReference type="InterPro" id="IPR003325">
    <property type="entry name" value="TerD"/>
</dbReference>
<evidence type="ECO:0000313" key="3">
    <source>
        <dbReference type="EMBL" id="SBT09154.1"/>
    </source>
</evidence>
<dbReference type="PIRSF" id="PIRSF037118">
    <property type="entry name" value="Tellurite_resistance_TerA"/>
    <property type="match status" value="1"/>
</dbReference>
<keyword evidence="4" id="KW-1185">Reference proteome</keyword>
<proteinExistence type="predicted"/>
<accession>A0A1A8XVW3</accession>
<name>A0A1A8XVW3_9PROT</name>
<keyword evidence="1" id="KW-0778">Tellurium resistance</keyword>
<dbReference type="GO" id="GO:0046690">
    <property type="term" value="P:response to tellurium ion"/>
    <property type="evidence" value="ECO:0007669"/>
    <property type="project" value="UniProtKB-KW"/>
</dbReference>
<gene>
    <name evidence="3" type="ORF">ACCAA_670072</name>
</gene>
<dbReference type="Pfam" id="PF02342">
    <property type="entry name" value="TerD"/>
    <property type="match status" value="1"/>
</dbReference>
<reference evidence="3 4" key="1">
    <citation type="submission" date="2016-06" db="EMBL/GenBank/DDBJ databases">
        <authorList>
            <person name="Kjaerup R.B."/>
            <person name="Dalgaard T.S."/>
            <person name="Juul-Madsen H.R."/>
        </authorList>
    </citation>
    <scope>NUCLEOTIDE SEQUENCE [LARGE SCALE GENOMIC DNA]</scope>
    <source>
        <strain evidence="3">3</strain>
    </source>
</reference>
<dbReference type="STRING" id="1860102.ACCAA_670072"/>
<dbReference type="Gene3D" id="2.60.60.30">
    <property type="entry name" value="sav2460 like domains"/>
    <property type="match status" value="2"/>
</dbReference>
<dbReference type="EMBL" id="FLQX01000146">
    <property type="protein sequence ID" value="SBT09154.1"/>
    <property type="molecule type" value="Genomic_DNA"/>
</dbReference>
<feature type="domain" description="TerD" evidence="2">
    <location>
        <begin position="28"/>
        <end position="163"/>
    </location>
</feature>
<dbReference type="InterPro" id="IPR017115">
    <property type="entry name" value="Tellurite_resistance_TerA"/>
</dbReference>
<dbReference type="InterPro" id="IPR051324">
    <property type="entry name" value="Stress/Tellurium_Resist"/>
</dbReference>
<evidence type="ECO:0000256" key="1">
    <source>
        <dbReference type="ARBA" id="ARBA00022686"/>
    </source>
</evidence>
<dbReference type="PANTHER" id="PTHR32097:SF3">
    <property type="entry name" value="TELLURITE RESISTANCE PROTEIN"/>
    <property type="match status" value="1"/>
</dbReference>
<dbReference type="Proteomes" id="UP000199169">
    <property type="component" value="Unassembled WGS sequence"/>
</dbReference>